<evidence type="ECO:0000313" key="4">
    <source>
        <dbReference type="EMBL" id="RYQ86961.1"/>
    </source>
</evidence>
<dbReference type="Gramene" id="arahy.Tifrunner.gnm2.ann2.Ah20g530700.1">
    <property type="protein sequence ID" value="arahy.Tifrunner.gnm2.ann2.Ah20g530700.1-CDS"/>
    <property type="gene ID" value="arahy.Tifrunner.gnm2.ann2.Ah20g530700"/>
</dbReference>
<keyword evidence="3" id="KW-1133">Transmembrane helix</keyword>
<feature type="transmembrane region" description="Helical" evidence="3">
    <location>
        <begin position="403"/>
        <end position="421"/>
    </location>
</feature>
<dbReference type="SUPFAM" id="SSF103491">
    <property type="entry name" value="Preprotein translocase SecY subunit"/>
    <property type="match status" value="1"/>
</dbReference>
<comment type="similarity">
    <text evidence="2">Belongs to the SecY/SEC61-alpha family.</text>
</comment>
<evidence type="ECO:0000256" key="2">
    <source>
        <dbReference type="RuleBase" id="RU004349"/>
    </source>
</evidence>
<feature type="transmembrane region" description="Helical" evidence="3">
    <location>
        <begin position="139"/>
        <end position="156"/>
    </location>
</feature>
<dbReference type="InterPro" id="IPR023201">
    <property type="entry name" value="SecY_dom_sf"/>
</dbReference>
<dbReference type="GO" id="GO:0015031">
    <property type="term" value="P:protein transport"/>
    <property type="evidence" value="ECO:0007669"/>
    <property type="project" value="InterPro"/>
</dbReference>
<dbReference type="EMBL" id="SDMP01000020">
    <property type="protein sequence ID" value="RYQ86961.1"/>
    <property type="molecule type" value="Genomic_DNA"/>
</dbReference>
<reference evidence="4 5" key="1">
    <citation type="submission" date="2019-01" db="EMBL/GenBank/DDBJ databases">
        <title>Sequencing of cultivated peanut Arachis hypogaea provides insights into genome evolution and oil improvement.</title>
        <authorList>
            <person name="Chen X."/>
        </authorList>
    </citation>
    <scope>NUCLEOTIDE SEQUENCE [LARGE SCALE GENOMIC DNA]</scope>
    <source>
        <strain evidence="5">cv. Fuhuasheng</strain>
        <tissue evidence="4">Leaves</tissue>
    </source>
</reference>
<dbReference type="Proteomes" id="UP000289738">
    <property type="component" value="Chromosome B10"/>
</dbReference>
<keyword evidence="3" id="KW-0472">Membrane</keyword>
<evidence type="ECO:0000313" key="5">
    <source>
        <dbReference type="Proteomes" id="UP000289738"/>
    </source>
</evidence>
<dbReference type="GO" id="GO:0009535">
    <property type="term" value="C:chloroplast thylakoid membrane"/>
    <property type="evidence" value="ECO:0007669"/>
    <property type="project" value="UniProtKB-SubCell"/>
</dbReference>
<feature type="transmembrane region" description="Helical" evidence="3">
    <location>
        <begin position="351"/>
        <end position="370"/>
    </location>
</feature>
<dbReference type="PIRSF" id="PIRSF004557">
    <property type="entry name" value="SecY"/>
    <property type="match status" value="1"/>
</dbReference>
<feature type="transmembrane region" description="Helical" evidence="3">
    <location>
        <begin position="234"/>
        <end position="254"/>
    </location>
</feature>
<evidence type="ECO:0008006" key="6">
    <source>
        <dbReference type="Google" id="ProtNLM"/>
    </source>
</evidence>
<organism evidence="4 5">
    <name type="scientific">Arachis hypogaea</name>
    <name type="common">Peanut</name>
    <dbReference type="NCBI Taxonomy" id="3818"/>
    <lineage>
        <taxon>Eukaryota</taxon>
        <taxon>Viridiplantae</taxon>
        <taxon>Streptophyta</taxon>
        <taxon>Embryophyta</taxon>
        <taxon>Tracheophyta</taxon>
        <taxon>Spermatophyta</taxon>
        <taxon>Magnoliopsida</taxon>
        <taxon>eudicotyledons</taxon>
        <taxon>Gunneridae</taxon>
        <taxon>Pentapetalae</taxon>
        <taxon>rosids</taxon>
        <taxon>fabids</taxon>
        <taxon>Fabales</taxon>
        <taxon>Fabaceae</taxon>
        <taxon>Papilionoideae</taxon>
        <taxon>50 kb inversion clade</taxon>
        <taxon>dalbergioids sensu lato</taxon>
        <taxon>Dalbergieae</taxon>
        <taxon>Pterocarpus clade</taxon>
        <taxon>Arachis</taxon>
    </lineage>
</organism>
<feature type="transmembrane region" description="Helical" evidence="3">
    <location>
        <begin position="163"/>
        <end position="185"/>
    </location>
</feature>
<proteinExistence type="inferred from homology"/>
<dbReference type="PANTHER" id="PTHR10906">
    <property type="entry name" value="SECY/SEC61-ALPHA FAMILY MEMBER"/>
    <property type="match status" value="1"/>
</dbReference>
<name>A0A444XB87_ARAHY</name>
<dbReference type="AlphaFoldDB" id="A0A444XB87"/>
<dbReference type="STRING" id="3818.A0A444XB87"/>
<keyword evidence="5" id="KW-1185">Reference proteome</keyword>
<keyword evidence="3" id="KW-0812">Transmembrane</keyword>
<protein>
    <recommendedName>
        <fullName evidence="6">Translocon Sec61/SecY plug domain-containing protein</fullName>
    </recommendedName>
</protein>
<feature type="transmembrane region" description="Helical" evidence="3">
    <location>
        <begin position="275"/>
        <end position="296"/>
    </location>
</feature>
<feature type="transmembrane region" description="Helical" evidence="3">
    <location>
        <begin position="112"/>
        <end position="133"/>
    </location>
</feature>
<feature type="transmembrane region" description="Helical" evidence="3">
    <location>
        <begin position="34"/>
        <end position="51"/>
    </location>
</feature>
<comment type="caution">
    <text evidence="4">The sequence shown here is derived from an EMBL/GenBank/DDBJ whole genome shotgun (WGS) entry which is preliminary data.</text>
</comment>
<evidence type="ECO:0000256" key="1">
    <source>
        <dbReference type="ARBA" id="ARBA00004454"/>
    </source>
</evidence>
<gene>
    <name evidence="4" type="ORF">Ahy_B10g106567</name>
</gene>
<accession>A0A444XB87</accession>
<dbReference type="SMR" id="A0A444XB87"/>
<dbReference type="Gene3D" id="1.10.3370.10">
    <property type="entry name" value="SecY subunit domain"/>
    <property type="match status" value="1"/>
</dbReference>
<dbReference type="InterPro" id="IPR002208">
    <property type="entry name" value="SecY/SEC61-alpha"/>
</dbReference>
<feature type="transmembrane region" description="Helical" evidence="3">
    <location>
        <begin position="82"/>
        <end position="100"/>
    </location>
</feature>
<sequence>MARLRFGVQHLLNPFLPYLAEVPQASTNLPFRNMLINTVAFWLTFLFWSHLSLSRIHSTKDADPFHLMRRIFASSPRTFMELGIYPIVISRYMMDFLAGYQRPTIINSYQMILGIIITIVQAFGCIKYGLYGQLGWEDSLFVIGQILFGGITVIYLDQFFQKGYGLISTGVTPFIAANICGSIIWKAFSFTTIKSGRGAEFEGAVTELVHVLITRTDKVGALQEAFFRQNLPNVFNLLLTIVIFLLVVYFDRFYFGLRVRSTNIRGARNTIPIKLFYTSYMPIILQSSSVSIIYLFSQYLHWNFSSSLFTSILGTWKLCEHSGQFIPAGGLAYYVTPPASLANMLADPIHGILYVAFMLGGCALISKAWIEVTGRSSKRLLKKLRKQQLTLDGERNLNMGRKLNLYVVTAAVYGGMCIGALTVLGDLMMGSFGTGAEIVLAATILCELSDTLEREHRR</sequence>
<evidence type="ECO:0000256" key="3">
    <source>
        <dbReference type="SAM" id="Phobius"/>
    </source>
</evidence>
<dbReference type="Pfam" id="PF00344">
    <property type="entry name" value="SecY"/>
    <property type="match status" value="1"/>
</dbReference>
<comment type="subcellular location">
    <subcellularLocation>
        <location evidence="1">Plastid</location>
        <location evidence="1">Chloroplast thylakoid membrane</location>
        <topology evidence="1">Multi-pass membrane protein</topology>
    </subcellularLocation>
</comment>